<evidence type="ECO:0000313" key="2">
    <source>
        <dbReference type="EMBL" id="QUI22194.1"/>
    </source>
</evidence>
<evidence type="ECO:0000313" key="3">
    <source>
        <dbReference type="Proteomes" id="UP000683246"/>
    </source>
</evidence>
<dbReference type="InterPro" id="IPR036866">
    <property type="entry name" value="RibonucZ/Hydroxyglut_hydro"/>
</dbReference>
<keyword evidence="3" id="KW-1185">Reference proteome</keyword>
<sequence length="248" mass="27640">MTFTVIGSRSAYPLAGEATSCYLIQEEGVNIVVDLGAGSLSKLQEYIDIEELDALIITHYHPDHFSDVYCLQHAVLIKSQLGIMDKKLTIYGPDDPIYYPQLTYKDYIQSKKLDGSSIIHIKDITIAFMETQHSIYGLAVKLIKGKETIVYTSDSEVTQSLIDFSHGCDLLVCECSLYKPKKGITGHMAIVDVKKLILESNPKRVLITHLPPYGDNQDILDGMLDLGHPAIDLAHPDVVVSTQMVMRR</sequence>
<evidence type="ECO:0000259" key="1">
    <source>
        <dbReference type="SMART" id="SM00849"/>
    </source>
</evidence>
<dbReference type="CDD" id="cd07716">
    <property type="entry name" value="RNaseZ_short-form-like_MBL-fold"/>
    <property type="match status" value="1"/>
</dbReference>
<dbReference type="EMBL" id="CP058649">
    <property type="protein sequence ID" value="QUI22194.1"/>
    <property type="molecule type" value="Genomic_DNA"/>
</dbReference>
<feature type="domain" description="Metallo-beta-lactamase" evidence="1">
    <location>
        <begin position="18"/>
        <end position="187"/>
    </location>
</feature>
<dbReference type="RefSeq" id="WP_212697674.1">
    <property type="nucleotide sequence ID" value="NZ_CP058649.1"/>
</dbReference>
<dbReference type="SMART" id="SM00849">
    <property type="entry name" value="Lactamase_B"/>
    <property type="match status" value="1"/>
</dbReference>
<dbReference type="Proteomes" id="UP000683246">
    <property type="component" value="Chromosome"/>
</dbReference>
<name>A0A8J8MIE0_9FIRM</name>
<dbReference type="PANTHER" id="PTHR46018">
    <property type="entry name" value="ZINC PHOSPHODIESTERASE ELAC PROTEIN 1"/>
    <property type="match status" value="1"/>
</dbReference>
<dbReference type="PANTHER" id="PTHR46018:SF4">
    <property type="entry name" value="METALLO-HYDROLASE YHFI-RELATED"/>
    <property type="match status" value="1"/>
</dbReference>
<accession>A0A8J8MIE0</accession>
<proteinExistence type="predicted"/>
<dbReference type="GO" id="GO:0042781">
    <property type="term" value="F:3'-tRNA processing endoribonuclease activity"/>
    <property type="evidence" value="ECO:0007669"/>
    <property type="project" value="TreeGrafter"/>
</dbReference>
<dbReference type="KEGG" id="vpy:HZI73_07730"/>
<dbReference type="Pfam" id="PF12706">
    <property type="entry name" value="Lactamase_B_2"/>
    <property type="match status" value="1"/>
</dbReference>
<dbReference type="SUPFAM" id="SSF56281">
    <property type="entry name" value="Metallo-hydrolase/oxidoreductase"/>
    <property type="match status" value="1"/>
</dbReference>
<protein>
    <submittedName>
        <fullName evidence="2">MBL fold metallo-hydrolase</fullName>
    </submittedName>
</protein>
<dbReference type="AlphaFoldDB" id="A0A8J8MIE0"/>
<dbReference type="Gene3D" id="3.60.15.10">
    <property type="entry name" value="Ribonuclease Z/Hydroxyacylglutathione hydrolase-like"/>
    <property type="match status" value="1"/>
</dbReference>
<organism evidence="2 3">
    <name type="scientific">Vallitalea pronyensis</name>
    <dbReference type="NCBI Taxonomy" id="1348613"/>
    <lineage>
        <taxon>Bacteria</taxon>
        <taxon>Bacillati</taxon>
        <taxon>Bacillota</taxon>
        <taxon>Clostridia</taxon>
        <taxon>Lachnospirales</taxon>
        <taxon>Vallitaleaceae</taxon>
        <taxon>Vallitalea</taxon>
    </lineage>
</organism>
<reference evidence="2" key="1">
    <citation type="submission" date="2020-07" db="EMBL/GenBank/DDBJ databases">
        <title>Vallitalea pronyensis genome.</title>
        <authorList>
            <person name="Postec A."/>
        </authorList>
    </citation>
    <scope>NUCLEOTIDE SEQUENCE</scope>
    <source>
        <strain evidence="2">FatNI3</strain>
    </source>
</reference>
<gene>
    <name evidence="2" type="ORF">HZI73_07730</name>
</gene>
<dbReference type="InterPro" id="IPR001279">
    <property type="entry name" value="Metallo-B-lactamas"/>
</dbReference>